<comment type="caution">
    <text evidence="1">The sequence shown here is derived from an EMBL/GenBank/DDBJ whole genome shotgun (WGS) entry which is preliminary data.</text>
</comment>
<dbReference type="Proteomes" id="UP001266099">
    <property type="component" value="Unassembled WGS sequence"/>
</dbReference>
<dbReference type="PANTHER" id="PTHR30283:SF4">
    <property type="entry name" value="PEROXIDE STRESS RESISTANCE PROTEIN YAAA"/>
    <property type="match status" value="1"/>
</dbReference>
<accession>A0ABU1T1Z8</accession>
<reference evidence="1 2" key="1">
    <citation type="submission" date="2023-07" db="EMBL/GenBank/DDBJ databases">
        <title>Sequencing the genomes of 1000 actinobacteria strains.</title>
        <authorList>
            <person name="Klenk H.-P."/>
        </authorList>
    </citation>
    <scope>NUCLEOTIDE SEQUENCE [LARGE SCALE GENOMIC DNA]</scope>
    <source>
        <strain evidence="1 2">DSM 15539</strain>
    </source>
</reference>
<dbReference type="RefSeq" id="WP_309955080.1">
    <property type="nucleotide sequence ID" value="NZ_JAVDUJ010000001.1"/>
</dbReference>
<keyword evidence="2" id="KW-1185">Reference proteome</keyword>
<protein>
    <submittedName>
        <fullName evidence="1">Cytoplasmic iron level regulating protein YaaA (DUF328/UPF0246 family)</fullName>
    </submittedName>
</protein>
<dbReference type="PANTHER" id="PTHR30283">
    <property type="entry name" value="PEROXIDE STRESS RESPONSE PROTEIN YAAA"/>
    <property type="match status" value="1"/>
</dbReference>
<gene>
    <name evidence="1" type="ORF">J2S36_000439</name>
</gene>
<sequence>MLILLPPSEGKTPPAVGPHLDFATFKYREFNSLRREIAQELCKISVREDALEILRVGAAASNTVRAQADLFALPCAPAHQIYTGVLYNALDFSSLTASQQSFAEKSVIIFSGLFGVLGLEDLIPIYRLTMGTKLPLLGNTKNLWKQELHGFDIGENELIIDCRSGNYQVWDPPKSAAWITITAEREVDGRRKVVSHNAKHYRGMLTRALITQQADISSSAKLHEFAQEYLVADGTISKVELHSGKTAKSPEKLVLIQK</sequence>
<dbReference type="EMBL" id="JAVDUJ010000001">
    <property type="protein sequence ID" value="MDR6938896.1"/>
    <property type="molecule type" value="Genomic_DNA"/>
</dbReference>
<proteinExistence type="predicted"/>
<name>A0ABU1T1Z8_9ACTO</name>
<dbReference type="Pfam" id="PF03883">
    <property type="entry name" value="H2O2_YaaD"/>
    <property type="match status" value="1"/>
</dbReference>
<evidence type="ECO:0000313" key="1">
    <source>
        <dbReference type="EMBL" id="MDR6938896.1"/>
    </source>
</evidence>
<dbReference type="InterPro" id="IPR005583">
    <property type="entry name" value="YaaA"/>
</dbReference>
<evidence type="ECO:0000313" key="2">
    <source>
        <dbReference type="Proteomes" id="UP001266099"/>
    </source>
</evidence>
<organism evidence="1 2">
    <name type="scientific">Arcanobacterium hippocoleae</name>
    <dbReference type="NCBI Taxonomy" id="149017"/>
    <lineage>
        <taxon>Bacteria</taxon>
        <taxon>Bacillati</taxon>
        <taxon>Actinomycetota</taxon>
        <taxon>Actinomycetes</taxon>
        <taxon>Actinomycetales</taxon>
        <taxon>Actinomycetaceae</taxon>
        <taxon>Arcanobacterium</taxon>
    </lineage>
</organism>